<dbReference type="OrthoDB" id="9766019at2"/>
<keyword evidence="2" id="KW-0547">Nucleotide-binding</keyword>
<comment type="caution">
    <text evidence="4">The sequence shown here is derived from an EMBL/GenBank/DDBJ whole genome shotgun (WGS) entry which is preliminary data.</text>
</comment>
<evidence type="ECO:0000256" key="2">
    <source>
        <dbReference type="ARBA" id="ARBA00022741"/>
    </source>
</evidence>
<dbReference type="SUPFAM" id="SSF53067">
    <property type="entry name" value="Actin-like ATPase domain"/>
    <property type="match status" value="2"/>
</dbReference>
<dbReference type="PRINTS" id="PR00301">
    <property type="entry name" value="HEATSHOCK70"/>
</dbReference>
<accession>A0A5C6XL09</accession>
<dbReference type="RefSeq" id="WP_146973724.1">
    <property type="nucleotide sequence ID" value="NZ_VOSL01000028.1"/>
</dbReference>
<gene>
    <name evidence="4" type="ORF">FRC96_06635</name>
</gene>
<dbReference type="Pfam" id="PF00012">
    <property type="entry name" value="HSP70"/>
    <property type="match status" value="1"/>
</dbReference>
<organism evidence="4 5">
    <name type="scientific">Lujinxingia vulgaris</name>
    <dbReference type="NCBI Taxonomy" id="2600176"/>
    <lineage>
        <taxon>Bacteria</taxon>
        <taxon>Deltaproteobacteria</taxon>
        <taxon>Bradymonadales</taxon>
        <taxon>Lujinxingiaceae</taxon>
        <taxon>Lujinxingia</taxon>
    </lineage>
</organism>
<evidence type="ECO:0000256" key="3">
    <source>
        <dbReference type="ARBA" id="ARBA00022840"/>
    </source>
</evidence>
<dbReference type="EMBL" id="VOSL01000028">
    <property type="protein sequence ID" value="TXD39694.1"/>
    <property type="molecule type" value="Genomic_DNA"/>
</dbReference>
<dbReference type="Gene3D" id="3.90.640.10">
    <property type="entry name" value="Actin, Chain A, domain 4"/>
    <property type="match status" value="1"/>
</dbReference>
<keyword evidence="3" id="KW-0067">ATP-binding</keyword>
<dbReference type="CDD" id="cd24029">
    <property type="entry name" value="ASKHA_NBD_HSP70_DnaK_HscA_HscC"/>
    <property type="match status" value="1"/>
</dbReference>
<dbReference type="InterPro" id="IPR013126">
    <property type="entry name" value="Hsp_70_fam"/>
</dbReference>
<dbReference type="PROSITE" id="PS00297">
    <property type="entry name" value="HSP70_1"/>
    <property type="match status" value="1"/>
</dbReference>
<reference evidence="4 5" key="1">
    <citation type="submission" date="2019-08" db="EMBL/GenBank/DDBJ databases">
        <title>Bradymonadales sp. TMQ2.</title>
        <authorList>
            <person name="Liang Q."/>
        </authorList>
    </citation>
    <scope>NUCLEOTIDE SEQUENCE [LARGE SCALE GENOMIC DNA]</scope>
    <source>
        <strain evidence="4 5">TMQ2</strain>
    </source>
</reference>
<dbReference type="GO" id="GO:0005524">
    <property type="term" value="F:ATP binding"/>
    <property type="evidence" value="ECO:0007669"/>
    <property type="project" value="UniProtKB-KW"/>
</dbReference>
<evidence type="ECO:0000313" key="4">
    <source>
        <dbReference type="EMBL" id="TXD39694.1"/>
    </source>
</evidence>
<dbReference type="GO" id="GO:0140662">
    <property type="term" value="F:ATP-dependent protein folding chaperone"/>
    <property type="evidence" value="ECO:0007669"/>
    <property type="project" value="InterPro"/>
</dbReference>
<name>A0A5C6XL09_9DELT</name>
<evidence type="ECO:0000256" key="1">
    <source>
        <dbReference type="ARBA" id="ARBA00007381"/>
    </source>
</evidence>
<dbReference type="Proteomes" id="UP000321046">
    <property type="component" value="Unassembled WGS sequence"/>
</dbReference>
<proteinExistence type="inferred from homology"/>
<dbReference type="InterPro" id="IPR043129">
    <property type="entry name" value="ATPase_NBD"/>
</dbReference>
<comment type="similarity">
    <text evidence="1">Belongs to the heat shock protein 70 family.</text>
</comment>
<evidence type="ECO:0000313" key="5">
    <source>
        <dbReference type="Proteomes" id="UP000321046"/>
    </source>
</evidence>
<dbReference type="PANTHER" id="PTHR19375">
    <property type="entry name" value="HEAT SHOCK PROTEIN 70KDA"/>
    <property type="match status" value="1"/>
</dbReference>
<protein>
    <submittedName>
        <fullName evidence="4">Hsp70 family protein</fullName>
    </submittedName>
</protein>
<dbReference type="InterPro" id="IPR018181">
    <property type="entry name" value="Heat_shock_70_CS"/>
</dbReference>
<dbReference type="PROSITE" id="PS00329">
    <property type="entry name" value="HSP70_2"/>
    <property type="match status" value="1"/>
</dbReference>
<dbReference type="PROSITE" id="PS01036">
    <property type="entry name" value="HSP70_3"/>
    <property type="match status" value="1"/>
</dbReference>
<dbReference type="Gene3D" id="3.30.420.40">
    <property type="match status" value="2"/>
</dbReference>
<sequence length="861" mass="93640">MRLTPPFGIDLGTTHSSAAIYLPGAASPRTFEDDQGAQVMPSAVGLSPAGDLVAGRPAYATRFGPTPPLTSFKRRMGQSDALELGSRTLTPIEASGHLLSALVARFAGQLQGHVDQAELRLERALITIPAYFDVTQAEATRQAGELAGLEVIGLLQEPTAAAMFYSWKHRLQDGNFLVYDLGGGTFDVSVIRCLAGEYQVLGIDGDNHLGGDDFDRRLAGLLRSRLNAAGYALGTGFDAPDDRLRFELLTRHARDLKEVLSAQDAATLELEGSFSDREGRPVQARVEVTRPEFEHAISDLIESTLGACQRALHQSGEQARVTLADIDHVLLVGGSTHVPAVQQAIADAFCGEGVSRAQAPLSDSPEMCVALGAALHAATLGRLRIESNAGSAAVELVDIPSGPGEALSGQVELARAGQPEALELREASEALARAPLRATEEKGVWNFFIPALPEGVSERPTATLVDGAGLPLASLPLWLPRRAPAERPAPAPALSNPAVLSRGIFLEVVKDGKPSRHTLIPRGAHLPTRATHRLATADTSGAVVLQLFQDRLPIHTLVMPLPEHTAPGTPLTLELDVDETLAMSAKGNIGAQEFWVRIDPPRTPPDLDWPQIEALMRRAETAARHFWGMEARRFERDVSPLIAGIEAAVHQDPLRLQVLARRLEALLEEFAPRAERIPGRGRVDATLDGIRRAVFSSNGDVQGITRESWRARLDRLSSEVARVWDGSDDAAWRQLADRVQATYETVVQDEARFLRADPEGHARRMLDTCQTRMARVRRDLREFALSSDADRRALQQRELDSLTQRLNDEVLTPLEELKARADAIPLTRQTDTLEAIHVAIDHLELGLQRVRTLGLLKRQES</sequence>
<dbReference type="AlphaFoldDB" id="A0A5C6XL09"/>